<gene>
    <name evidence="1" type="ORF">BDV25DRAFT_145337</name>
</gene>
<name>A0A5N6TED2_ASPAV</name>
<reference evidence="1 2" key="1">
    <citation type="submission" date="2019-04" db="EMBL/GenBank/DDBJ databases">
        <title>Friends and foes A comparative genomics study of 23 Aspergillus species from section Flavi.</title>
        <authorList>
            <consortium name="DOE Joint Genome Institute"/>
            <person name="Kjaerbolling I."/>
            <person name="Vesth T."/>
            <person name="Frisvad J.C."/>
            <person name="Nybo J.L."/>
            <person name="Theobald S."/>
            <person name="Kildgaard S."/>
            <person name="Isbrandt T."/>
            <person name="Kuo A."/>
            <person name="Sato A."/>
            <person name="Lyhne E.K."/>
            <person name="Kogle M.E."/>
            <person name="Wiebenga A."/>
            <person name="Kun R.S."/>
            <person name="Lubbers R.J."/>
            <person name="Makela M.R."/>
            <person name="Barry K."/>
            <person name="Chovatia M."/>
            <person name="Clum A."/>
            <person name="Daum C."/>
            <person name="Haridas S."/>
            <person name="He G."/>
            <person name="LaButti K."/>
            <person name="Lipzen A."/>
            <person name="Mondo S."/>
            <person name="Riley R."/>
            <person name="Salamov A."/>
            <person name="Simmons B.A."/>
            <person name="Magnuson J.K."/>
            <person name="Henrissat B."/>
            <person name="Mortensen U.H."/>
            <person name="Larsen T.O."/>
            <person name="Devries R.P."/>
            <person name="Grigoriev I.V."/>
            <person name="Machida M."/>
            <person name="Baker S.E."/>
            <person name="Andersen M.R."/>
        </authorList>
    </citation>
    <scope>NUCLEOTIDE SEQUENCE [LARGE SCALE GENOMIC DNA]</scope>
    <source>
        <strain evidence="1 2">IBT 18842</strain>
    </source>
</reference>
<dbReference type="AlphaFoldDB" id="A0A5N6TED2"/>
<evidence type="ECO:0000313" key="2">
    <source>
        <dbReference type="Proteomes" id="UP000325780"/>
    </source>
</evidence>
<dbReference type="Proteomes" id="UP000325780">
    <property type="component" value="Unassembled WGS sequence"/>
</dbReference>
<dbReference type="InterPro" id="IPR015422">
    <property type="entry name" value="PyrdxlP-dep_Trfase_small"/>
</dbReference>
<dbReference type="EMBL" id="ML742447">
    <property type="protein sequence ID" value="KAE8144725.1"/>
    <property type="molecule type" value="Genomic_DNA"/>
</dbReference>
<proteinExistence type="predicted"/>
<organism evidence="1 2">
    <name type="scientific">Aspergillus avenaceus</name>
    <dbReference type="NCBI Taxonomy" id="36643"/>
    <lineage>
        <taxon>Eukaryota</taxon>
        <taxon>Fungi</taxon>
        <taxon>Dikarya</taxon>
        <taxon>Ascomycota</taxon>
        <taxon>Pezizomycotina</taxon>
        <taxon>Eurotiomycetes</taxon>
        <taxon>Eurotiomycetidae</taxon>
        <taxon>Eurotiales</taxon>
        <taxon>Aspergillaceae</taxon>
        <taxon>Aspergillus</taxon>
        <taxon>Aspergillus subgen. Circumdati</taxon>
    </lineage>
</organism>
<accession>A0A5N6TED2</accession>
<protein>
    <submittedName>
        <fullName evidence="1">Uncharacterized protein</fullName>
    </submittedName>
</protein>
<dbReference type="Gene3D" id="3.90.1150.10">
    <property type="entry name" value="Aspartate Aminotransferase, domain 1"/>
    <property type="match status" value="1"/>
</dbReference>
<sequence length="72" mass="7926">MANTVIDEVLDKKLVEQTAQVGDVLYEKLAALAGKYPALIQNLRGRARKLILLLTPLILAVYSSSPRTMLLC</sequence>
<keyword evidence="2" id="KW-1185">Reference proteome</keyword>
<dbReference type="OrthoDB" id="10260828at2759"/>
<evidence type="ECO:0000313" key="1">
    <source>
        <dbReference type="EMBL" id="KAE8144725.1"/>
    </source>
</evidence>